<protein>
    <submittedName>
        <fullName evidence="8">AEC family transporter</fullName>
    </submittedName>
</protein>
<feature type="transmembrane region" description="Helical" evidence="7">
    <location>
        <begin position="230"/>
        <end position="254"/>
    </location>
</feature>
<dbReference type="AlphaFoldDB" id="A0A9X1Z3Q6"/>
<organism evidence="8 9">
    <name type="scientific">Shewanella algicola</name>
    <dbReference type="NCBI Taxonomy" id="640633"/>
    <lineage>
        <taxon>Bacteria</taxon>
        <taxon>Pseudomonadati</taxon>
        <taxon>Pseudomonadota</taxon>
        <taxon>Gammaproteobacteria</taxon>
        <taxon>Alteromonadales</taxon>
        <taxon>Shewanellaceae</taxon>
        <taxon>Shewanella</taxon>
    </lineage>
</organism>
<dbReference type="PANTHER" id="PTHR36838:SF3">
    <property type="entry name" value="TRANSPORTER AUXIN EFFLUX CARRIER EC FAMILY"/>
    <property type="match status" value="1"/>
</dbReference>
<keyword evidence="6 7" id="KW-0472">Membrane</keyword>
<evidence type="ECO:0000256" key="5">
    <source>
        <dbReference type="ARBA" id="ARBA00022989"/>
    </source>
</evidence>
<comment type="subcellular location">
    <subcellularLocation>
        <location evidence="1">Membrane</location>
        <topology evidence="1">Multi-pass membrane protein</topology>
    </subcellularLocation>
</comment>
<feature type="transmembrane region" description="Helical" evidence="7">
    <location>
        <begin position="125"/>
        <end position="150"/>
    </location>
</feature>
<name>A0A9X1Z3Q6_9GAMM</name>
<feature type="transmembrane region" description="Helical" evidence="7">
    <location>
        <begin position="38"/>
        <end position="57"/>
    </location>
</feature>
<dbReference type="GO" id="GO:0016020">
    <property type="term" value="C:membrane"/>
    <property type="evidence" value="ECO:0007669"/>
    <property type="project" value="UniProtKB-SubCell"/>
</dbReference>
<sequence length="322" mass="34253">MSSILTPLIAVFAIMVLGSIFQKVRILPADTDVILNQFVYYVAFPAILLIVLAETPIEDIAQWGFIAGFSLAMVITYSVVILLSLWQAPKQQAVAAMRALNSTFGNTAFIGIPLMSLMFPGNKMALVAAAIASLLSVIMFAFALVSIELASRSKQSTEPAILIMASALGKNPIVVGSAIGITLSACHITLPSSISLMLHQIGNTSSPCALFAIGMVLVKALRQQSGRKVFSAGLIVELNGINVLKLVVQPLIAYVLLKAFGVTPQWLTMGVLLASLPTAASVYLLAERYQVHANVSAQGILYGTLMTFLSLPIIETLLKAYG</sequence>
<dbReference type="PANTHER" id="PTHR36838">
    <property type="entry name" value="AUXIN EFFLUX CARRIER FAMILY PROTEIN"/>
    <property type="match status" value="1"/>
</dbReference>
<keyword evidence="2" id="KW-0813">Transport</keyword>
<dbReference type="Proteomes" id="UP001139408">
    <property type="component" value="Unassembled WGS sequence"/>
</dbReference>
<feature type="transmembrane region" description="Helical" evidence="7">
    <location>
        <begin position="63"/>
        <end position="86"/>
    </location>
</feature>
<feature type="transmembrane region" description="Helical" evidence="7">
    <location>
        <begin position="266"/>
        <end position="286"/>
    </location>
</feature>
<evidence type="ECO:0000256" key="6">
    <source>
        <dbReference type="ARBA" id="ARBA00023136"/>
    </source>
</evidence>
<keyword evidence="9" id="KW-1185">Reference proteome</keyword>
<evidence type="ECO:0000256" key="4">
    <source>
        <dbReference type="ARBA" id="ARBA00022692"/>
    </source>
</evidence>
<evidence type="ECO:0000313" key="8">
    <source>
        <dbReference type="EMBL" id="MCL1104224.1"/>
    </source>
</evidence>
<feature type="transmembrane region" description="Helical" evidence="7">
    <location>
        <begin position="98"/>
        <end position="119"/>
    </location>
</feature>
<accession>A0A9X1Z3Q6</accession>
<feature type="transmembrane region" description="Helical" evidence="7">
    <location>
        <begin position="6"/>
        <end position="26"/>
    </location>
</feature>
<evidence type="ECO:0000313" key="9">
    <source>
        <dbReference type="Proteomes" id="UP001139408"/>
    </source>
</evidence>
<feature type="transmembrane region" description="Helical" evidence="7">
    <location>
        <begin position="196"/>
        <end position="218"/>
    </location>
</feature>
<dbReference type="Pfam" id="PF03547">
    <property type="entry name" value="Mem_trans"/>
    <property type="match status" value="1"/>
</dbReference>
<dbReference type="GO" id="GO:0055085">
    <property type="term" value="P:transmembrane transport"/>
    <property type="evidence" value="ECO:0007669"/>
    <property type="project" value="InterPro"/>
</dbReference>
<comment type="caution">
    <text evidence="8">The sequence shown here is derived from an EMBL/GenBank/DDBJ whole genome shotgun (WGS) entry which is preliminary data.</text>
</comment>
<dbReference type="EMBL" id="JAKILJ010000004">
    <property type="protein sequence ID" value="MCL1104224.1"/>
    <property type="molecule type" value="Genomic_DNA"/>
</dbReference>
<proteinExistence type="predicted"/>
<dbReference type="InterPro" id="IPR004776">
    <property type="entry name" value="Mem_transp_PIN-like"/>
</dbReference>
<reference evidence="8" key="1">
    <citation type="submission" date="2022-01" db="EMBL/GenBank/DDBJ databases">
        <title>Whole genome-based taxonomy of the Shewanellaceae.</title>
        <authorList>
            <person name="Martin-Rodriguez A.J."/>
        </authorList>
    </citation>
    <scope>NUCLEOTIDE SEQUENCE</scope>
    <source>
        <strain evidence="8">DSM 23803</strain>
    </source>
</reference>
<gene>
    <name evidence="8" type="ORF">L2749_02975</name>
</gene>
<keyword evidence="3" id="KW-1003">Cell membrane</keyword>
<evidence type="ECO:0000256" key="3">
    <source>
        <dbReference type="ARBA" id="ARBA00022475"/>
    </source>
</evidence>
<evidence type="ECO:0000256" key="1">
    <source>
        <dbReference type="ARBA" id="ARBA00004141"/>
    </source>
</evidence>
<feature type="transmembrane region" description="Helical" evidence="7">
    <location>
        <begin position="293"/>
        <end position="314"/>
    </location>
</feature>
<evidence type="ECO:0000256" key="7">
    <source>
        <dbReference type="SAM" id="Phobius"/>
    </source>
</evidence>
<keyword evidence="4 7" id="KW-0812">Transmembrane</keyword>
<keyword evidence="5 7" id="KW-1133">Transmembrane helix</keyword>
<evidence type="ECO:0000256" key="2">
    <source>
        <dbReference type="ARBA" id="ARBA00022448"/>
    </source>
</evidence>
<dbReference type="RefSeq" id="WP_188923874.1">
    <property type="nucleotide sequence ID" value="NZ_BMQI01000004.1"/>
</dbReference>